<name>A0AAU7QQA7_9FLAO</name>
<dbReference type="GO" id="GO:0031167">
    <property type="term" value="P:rRNA methylation"/>
    <property type="evidence" value="ECO:0007669"/>
    <property type="project" value="InterPro"/>
</dbReference>
<dbReference type="EMBL" id="CP157893">
    <property type="protein sequence ID" value="XBT18123.1"/>
    <property type="molecule type" value="Genomic_DNA"/>
</dbReference>
<dbReference type="PANTHER" id="PTHR43542">
    <property type="entry name" value="METHYLTRANSFERASE"/>
    <property type="match status" value="1"/>
</dbReference>
<evidence type="ECO:0000313" key="3">
    <source>
        <dbReference type="EMBL" id="XBT18123.1"/>
    </source>
</evidence>
<evidence type="ECO:0000256" key="1">
    <source>
        <dbReference type="ARBA" id="ARBA00022603"/>
    </source>
</evidence>
<keyword evidence="1 3" id="KW-0489">Methyltransferase</keyword>
<sequence length="98" mass="11890">MKIITGILKNKKIFFKKNKFIRPITSYNKKRIFNKICFFKNNNMLDLFSGSGNIGFEFLSNKYKVIFIDNYQISINYIKYNLNLFKIKKNFFFIRKSM</sequence>
<gene>
    <name evidence="3" type="ORF">ABNO52_00690</name>
</gene>
<dbReference type="InterPro" id="IPR004398">
    <property type="entry name" value="RNA_MeTrfase_RsmD"/>
</dbReference>
<evidence type="ECO:0000256" key="2">
    <source>
        <dbReference type="ARBA" id="ARBA00022679"/>
    </source>
</evidence>
<dbReference type="InterPro" id="IPR029063">
    <property type="entry name" value="SAM-dependent_MTases_sf"/>
</dbReference>
<dbReference type="Gene3D" id="3.40.50.150">
    <property type="entry name" value="Vaccinia Virus protein VP39"/>
    <property type="match status" value="1"/>
</dbReference>
<keyword evidence="2" id="KW-0808">Transferase</keyword>
<accession>A0AAU7QQA7</accession>
<dbReference type="PANTHER" id="PTHR43542:SF1">
    <property type="entry name" value="METHYLTRANSFERASE"/>
    <property type="match status" value="1"/>
</dbReference>
<organism evidence="3">
    <name type="scientific">Candidatus Shikimatogenerans sp. Tser</name>
    <dbReference type="NCBI Taxonomy" id="3158568"/>
    <lineage>
        <taxon>Bacteria</taxon>
        <taxon>Pseudomonadati</taxon>
        <taxon>Bacteroidota</taxon>
        <taxon>Flavobacteriia</taxon>
        <taxon>Flavobacteriales</taxon>
        <taxon>Candidatus Shikimatogenerans</taxon>
    </lineage>
</organism>
<protein>
    <submittedName>
        <fullName evidence="3">RsmD family RNA methyltransferase</fullName>
    </submittedName>
</protein>
<dbReference type="AlphaFoldDB" id="A0AAU7QQA7"/>
<proteinExistence type="predicted"/>
<dbReference type="GO" id="GO:0008168">
    <property type="term" value="F:methyltransferase activity"/>
    <property type="evidence" value="ECO:0007669"/>
    <property type="project" value="UniProtKB-KW"/>
</dbReference>
<dbReference type="Pfam" id="PF03602">
    <property type="entry name" value="Cons_hypoth95"/>
    <property type="match status" value="1"/>
</dbReference>
<dbReference type="SUPFAM" id="SSF53335">
    <property type="entry name" value="S-adenosyl-L-methionine-dependent methyltransferases"/>
    <property type="match status" value="1"/>
</dbReference>
<reference evidence="3" key="1">
    <citation type="submission" date="2024-06" db="EMBL/GenBank/DDBJ databases">
        <title>Diversity, functionality, and evolutionary history of bacterial symbionts in false click beetles (Coleoptera, Throscidae).</title>
        <authorList>
            <person name="Wierz J.C."/>
            <person name="Malm H."/>
            <person name="Kaltenpoth M."/>
            <person name="Engl T."/>
        </authorList>
    </citation>
    <scope>NUCLEOTIDE SEQUENCE</scope>
    <source>
        <strain evidence="3">Tser</strain>
    </source>
</reference>